<dbReference type="Proteomes" id="UP000009352">
    <property type="component" value="Unassembled WGS sequence"/>
</dbReference>
<gene>
    <name evidence="1" type="ORF">LRHMDP3_1462</name>
</gene>
<comment type="caution">
    <text evidence="1">The sequence shown here is derived from an EMBL/GenBank/DDBJ whole genome shotgun (WGS) entry which is preliminary data.</text>
</comment>
<dbReference type="EMBL" id="AMQX01000006">
    <property type="protein sequence ID" value="EKS51079.1"/>
    <property type="molecule type" value="Genomic_DNA"/>
</dbReference>
<reference evidence="1 2" key="1">
    <citation type="journal article" date="2013" name="Genome Announc.">
        <title>Draft Genome Sequence of Staphylococcus simulans UMC-CNS-990, Isolated from a Case of Chronic Bovine Mastitis.</title>
        <authorList>
            <person name="Calcutt M.J."/>
            <person name="Foecking M.F."/>
            <person name="Hsieh H.Y."/>
            <person name="Perry J."/>
            <person name="Stewart G.C."/>
            <person name="Middleton J.R."/>
        </authorList>
    </citation>
    <scope>NUCLEOTIDE SEQUENCE [LARGE SCALE GENOMIC DNA]</scope>
    <source>
        <strain evidence="1 2">LRHMDP3</strain>
    </source>
</reference>
<name>A0AB33XUX2_LACRH</name>
<evidence type="ECO:0000313" key="1">
    <source>
        <dbReference type="EMBL" id="EKS51079.1"/>
    </source>
</evidence>
<accession>A0AB33XUX2</accession>
<evidence type="ECO:0000313" key="2">
    <source>
        <dbReference type="Proteomes" id="UP000009352"/>
    </source>
</evidence>
<dbReference type="AlphaFoldDB" id="A0AB33XUX2"/>
<organism evidence="1 2">
    <name type="scientific">Lacticaseibacillus rhamnosus LRHMDP3</name>
    <dbReference type="NCBI Taxonomy" id="1203259"/>
    <lineage>
        <taxon>Bacteria</taxon>
        <taxon>Bacillati</taxon>
        <taxon>Bacillota</taxon>
        <taxon>Bacilli</taxon>
        <taxon>Lactobacillales</taxon>
        <taxon>Lactobacillaceae</taxon>
        <taxon>Lacticaseibacillus</taxon>
    </lineage>
</organism>
<sequence>MGGFNEWQYDVLNTQAYVENNSYMLIDGTKMAVFRHFLFDEPKTL</sequence>
<protein>
    <submittedName>
        <fullName evidence="1">Uncharacterized protein</fullName>
    </submittedName>
</protein>
<proteinExistence type="predicted"/>